<dbReference type="InterPro" id="IPR018247">
    <property type="entry name" value="EF_Hand_1_Ca_BS"/>
</dbReference>
<feature type="compositionally biased region" description="Acidic residues" evidence="1">
    <location>
        <begin position="1"/>
        <end position="10"/>
    </location>
</feature>
<feature type="compositionally biased region" description="Acidic residues" evidence="1">
    <location>
        <begin position="124"/>
        <end position="133"/>
    </location>
</feature>
<accession>A0A2I8VGA2</accession>
<dbReference type="GeneID" id="35591249"/>
<protein>
    <submittedName>
        <fullName evidence="2">Segregation/condensation protein A</fullName>
    </submittedName>
</protein>
<dbReference type="InterPro" id="IPR023093">
    <property type="entry name" value="ScpA-like_C"/>
</dbReference>
<reference evidence="2 3" key="1">
    <citation type="submission" date="2018-01" db="EMBL/GenBank/DDBJ databases">
        <title>Complete genome sequence of Salinigranum rubrum GX10T, an extremely halophilic archaeon isolated from a marine solar saltern.</title>
        <authorList>
            <person name="Han S."/>
        </authorList>
    </citation>
    <scope>NUCLEOTIDE SEQUENCE [LARGE SCALE GENOMIC DNA]</scope>
    <source>
        <strain evidence="2 3">GX10</strain>
    </source>
</reference>
<dbReference type="Proteomes" id="UP000236584">
    <property type="component" value="Chromosome"/>
</dbReference>
<dbReference type="AlphaFoldDB" id="A0A2I8VGA2"/>
<dbReference type="OrthoDB" id="53244at2157"/>
<name>A0A2I8VGA2_9EURY</name>
<feature type="region of interest" description="Disordered" evidence="1">
    <location>
        <begin position="1"/>
        <end position="133"/>
    </location>
</feature>
<dbReference type="Gene3D" id="1.10.10.580">
    <property type="entry name" value="Structural maintenance of chromosome 1. Chain E"/>
    <property type="match status" value="1"/>
</dbReference>
<evidence type="ECO:0000313" key="2">
    <source>
        <dbReference type="EMBL" id="AUV80946.1"/>
    </source>
</evidence>
<evidence type="ECO:0000256" key="1">
    <source>
        <dbReference type="SAM" id="MobiDB-lite"/>
    </source>
</evidence>
<sequence>MTDESAEPESESGSGADRREEEAAEATDADVPAGGGAGGDSRNGNGNGNGFYRDGTPDDVADFSLDLTTPREGSNGESEPAPAPFGNGSESTNGESAPTDSTESTNGEPDSTDGASKLLTDATDVSDSDDDGEVEPVELLVQLAEEGEIDPWDIDIVAVTDAFLERLDESDLRTSGRALFYASVLLRMKSDEILAPDDPEPEESWAAEMSGGEFDYDPIDALESEIDRRLDRKHARGSPETLDELVRDLREAEHGSWWKEGRTYDTSGSPQGYNRGTQTLDYHAADDFRDEGEPGEADVTGTTHMEDIESTIADVERALRTHYDKGRDEVLFAEIRDVGGRRVQTFLALLFLAHRGVVHLQQDELFGDLWVQNPAVVAVGDEAVAD</sequence>
<dbReference type="PANTHER" id="PTHR33969">
    <property type="entry name" value="SEGREGATION AND CONDENSATION PROTEIN A"/>
    <property type="match status" value="1"/>
</dbReference>
<keyword evidence="3" id="KW-1185">Reference proteome</keyword>
<dbReference type="KEGG" id="srub:C2R22_04125"/>
<dbReference type="RefSeq" id="WP_103424634.1">
    <property type="nucleotide sequence ID" value="NZ_CP026309.1"/>
</dbReference>
<feature type="compositionally biased region" description="Polar residues" evidence="1">
    <location>
        <begin position="88"/>
        <end position="109"/>
    </location>
</feature>
<feature type="compositionally biased region" description="Gly residues" evidence="1">
    <location>
        <begin position="33"/>
        <end position="49"/>
    </location>
</feature>
<organism evidence="2 3">
    <name type="scientific">Salinigranum rubrum</name>
    <dbReference type="NCBI Taxonomy" id="755307"/>
    <lineage>
        <taxon>Archaea</taxon>
        <taxon>Methanobacteriati</taxon>
        <taxon>Methanobacteriota</taxon>
        <taxon>Stenosarchaea group</taxon>
        <taxon>Halobacteria</taxon>
        <taxon>Halobacteriales</taxon>
        <taxon>Haloferacaceae</taxon>
        <taxon>Salinigranum</taxon>
    </lineage>
</organism>
<dbReference type="EMBL" id="CP026309">
    <property type="protein sequence ID" value="AUV80946.1"/>
    <property type="molecule type" value="Genomic_DNA"/>
</dbReference>
<dbReference type="Gene3D" id="6.10.250.2410">
    <property type="match status" value="1"/>
</dbReference>
<evidence type="ECO:0000313" key="3">
    <source>
        <dbReference type="Proteomes" id="UP000236584"/>
    </source>
</evidence>
<dbReference type="PROSITE" id="PS00018">
    <property type="entry name" value="EF_HAND_1"/>
    <property type="match status" value="1"/>
</dbReference>
<dbReference type="Pfam" id="PF02616">
    <property type="entry name" value="SMC_ScpA"/>
    <property type="match status" value="1"/>
</dbReference>
<dbReference type="PANTHER" id="PTHR33969:SF2">
    <property type="entry name" value="SEGREGATION AND CONDENSATION PROTEIN A"/>
    <property type="match status" value="1"/>
</dbReference>
<proteinExistence type="predicted"/>
<gene>
    <name evidence="2" type="ORF">C2R22_04125</name>
</gene>
<dbReference type="InterPro" id="IPR003768">
    <property type="entry name" value="ScpA"/>
</dbReference>